<proteinExistence type="inferred from homology"/>
<dbReference type="PANTHER" id="PTHR31232">
    <property type="match status" value="1"/>
</dbReference>
<dbReference type="GO" id="GO:0060320">
    <property type="term" value="P:rejection of self pollen"/>
    <property type="evidence" value="ECO:0007669"/>
    <property type="project" value="UniProtKB-KW"/>
</dbReference>
<feature type="signal peptide" evidence="6">
    <location>
        <begin position="1"/>
        <end position="21"/>
    </location>
</feature>
<comment type="caution">
    <text evidence="7">The sequence shown here is derived from an EMBL/GenBank/DDBJ whole genome shotgun (WGS) entry which is preliminary data.</text>
</comment>
<comment type="similarity">
    <text evidence="2 6">Belongs to the plant self-incompatibility (S1) protein family.</text>
</comment>
<dbReference type="Pfam" id="PF05938">
    <property type="entry name" value="Self-incomp_S1"/>
    <property type="match status" value="1"/>
</dbReference>
<dbReference type="InterPro" id="IPR010264">
    <property type="entry name" value="Self-incomp_S1"/>
</dbReference>
<keyword evidence="8" id="KW-1185">Reference proteome</keyword>
<evidence type="ECO:0000256" key="1">
    <source>
        <dbReference type="ARBA" id="ARBA00004613"/>
    </source>
</evidence>
<evidence type="ECO:0000313" key="8">
    <source>
        <dbReference type="Proteomes" id="UP001370490"/>
    </source>
</evidence>
<reference evidence="7 8" key="1">
    <citation type="submission" date="2023-12" db="EMBL/GenBank/DDBJ databases">
        <title>A high-quality genome assembly for Dillenia turbinata (Dilleniales).</title>
        <authorList>
            <person name="Chanderbali A."/>
        </authorList>
    </citation>
    <scope>NUCLEOTIDE SEQUENCE [LARGE SCALE GENOMIC DNA]</scope>
    <source>
        <strain evidence="7">LSX21</strain>
        <tissue evidence="7">Leaf</tissue>
    </source>
</reference>
<accession>A0AAN8UF09</accession>
<evidence type="ECO:0000313" key="7">
    <source>
        <dbReference type="EMBL" id="KAK6914270.1"/>
    </source>
</evidence>
<dbReference type="EMBL" id="JBAMMX010000026">
    <property type="protein sequence ID" value="KAK6914270.1"/>
    <property type="molecule type" value="Genomic_DNA"/>
</dbReference>
<organism evidence="7 8">
    <name type="scientific">Dillenia turbinata</name>
    <dbReference type="NCBI Taxonomy" id="194707"/>
    <lineage>
        <taxon>Eukaryota</taxon>
        <taxon>Viridiplantae</taxon>
        <taxon>Streptophyta</taxon>
        <taxon>Embryophyta</taxon>
        <taxon>Tracheophyta</taxon>
        <taxon>Spermatophyta</taxon>
        <taxon>Magnoliopsida</taxon>
        <taxon>eudicotyledons</taxon>
        <taxon>Gunneridae</taxon>
        <taxon>Pentapetalae</taxon>
        <taxon>Dilleniales</taxon>
        <taxon>Dilleniaceae</taxon>
        <taxon>Dillenia</taxon>
    </lineage>
</organism>
<keyword evidence="5 6" id="KW-0732">Signal</keyword>
<gene>
    <name evidence="7" type="ORF">RJ641_021591</name>
</gene>
<comment type="subcellular location">
    <subcellularLocation>
        <location evidence="1 6">Secreted</location>
    </subcellularLocation>
</comment>
<dbReference type="Proteomes" id="UP001370490">
    <property type="component" value="Unassembled WGS sequence"/>
</dbReference>
<evidence type="ECO:0000256" key="4">
    <source>
        <dbReference type="ARBA" id="ARBA00022525"/>
    </source>
</evidence>
<evidence type="ECO:0000256" key="5">
    <source>
        <dbReference type="ARBA" id="ARBA00022729"/>
    </source>
</evidence>
<keyword evidence="4 6" id="KW-0964">Secreted</keyword>
<keyword evidence="3 6" id="KW-0713">Self-incompatibility</keyword>
<name>A0AAN8UF09_9MAGN</name>
<dbReference type="GO" id="GO:0005576">
    <property type="term" value="C:extracellular region"/>
    <property type="evidence" value="ECO:0007669"/>
    <property type="project" value="UniProtKB-SubCell"/>
</dbReference>
<protein>
    <recommendedName>
        <fullName evidence="6">S-protein homolog</fullName>
    </recommendedName>
</protein>
<evidence type="ECO:0000256" key="3">
    <source>
        <dbReference type="ARBA" id="ARBA00022471"/>
    </source>
</evidence>
<evidence type="ECO:0000256" key="2">
    <source>
        <dbReference type="ARBA" id="ARBA00005581"/>
    </source>
</evidence>
<dbReference type="PANTHER" id="PTHR31232:SF43">
    <property type="entry name" value="S-PROTEIN HOMOLOG 29-RELATED"/>
    <property type="match status" value="1"/>
</dbReference>
<evidence type="ECO:0000256" key="6">
    <source>
        <dbReference type="RuleBase" id="RU367044"/>
    </source>
</evidence>
<dbReference type="AlphaFoldDB" id="A0AAN8UF09"/>
<sequence>MQPYRTTILLLLLGLLGECRAGLLPKKASVSIINQMGSGIVLTVHCKSGDDDLGDHLLQQNEEYGFRFRPSFWGNTLYFCSFKWWDQFKYFDVYIYKRHDCRICKYVALQEGLCRFRESSGQYDTCYPWNSSK</sequence>
<feature type="chain" id="PRO_5042671182" description="S-protein homolog" evidence="6">
    <location>
        <begin position="22"/>
        <end position="133"/>
    </location>
</feature>